<dbReference type="RefSeq" id="WP_061840079.1">
    <property type="nucleotide sequence ID" value="NZ_BDDY01000018.1"/>
</dbReference>
<gene>
    <name evidence="1" type="ORF">TEHN7118_0503</name>
</gene>
<name>A0A2H6D9U5_TETHA</name>
<comment type="caution">
    <text evidence="1">The sequence shown here is derived from an EMBL/GenBank/DDBJ whole genome shotgun (WGS) entry which is preliminary data.</text>
</comment>
<dbReference type="Proteomes" id="UP000236214">
    <property type="component" value="Unassembled WGS sequence"/>
</dbReference>
<reference evidence="1 2" key="1">
    <citation type="submission" date="2016-05" db="EMBL/GenBank/DDBJ databases">
        <title>Whole genome sequencing of Tetragenococcus halophilus subsp. halophilus NISL 7118.</title>
        <authorList>
            <person name="Shiwa Y."/>
            <person name="Nishimura I."/>
            <person name="Yoshikawa H."/>
            <person name="Koyama Y."/>
            <person name="Oguma T."/>
        </authorList>
    </citation>
    <scope>NUCLEOTIDE SEQUENCE [LARGE SCALE GENOMIC DNA]</scope>
    <source>
        <strain evidence="1 2">NISL 7118</strain>
    </source>
</reference>
<sequence>MSFSKIALASLKYHRRMTAFYVIFLVISFFLLFIIDSLKISLPFIYSHMEDLLSSSGYSLEKQSILGYIQEPTETIGRYYDFVKKAALIFFTALFFIYFFICQIIKEKEYLIWKNSGNRTLSWVYFNLLEMIFPLFIFFLIFAAMIMLLQHFFVGIILNQHLKIIEMVHGTNTITEQFGQDNLDNLVVRFPRTNQALIQTILLSSKEWTKILFISLGQTMRNFIFLVFPTQIGAIGVHYFWRHKFGTNN</sequence>
<dbReference type="GeneID" id="64054575"/>
<dbReference type="EMBL" id="BDEC01000017">
    <property type="protein sequence ID" value="GBD67697.1"/>
    <property type="molecule type" value="Genomic_DNA"/>
</dbReference>
<keyword evidence="2" id="KW-1185">Reference proteome</keyword>
<accession>A0A2H6D9U5</accession>
<organism evidence="1 2">
    <name type="scientific">Tetragenococcus halophilus subsp. halophilus</name>
    <dbReference type="NCBI Taxonomy" id="1513897"/>
    <lineage>
        <taxon>Bacteria</taxon>
        <taxon>Bacillati</taxon>
        <taxon>Bacillota</taxon>
        <taxon>Bacilli</taxon>
        <taxon>Lactobacillales</taxon>
        <taxon>Enterococcaceae</taxon>
        <taxon>Tetragenococcus</taxon>
    </lineage>
</organism>
<dbReference type="AlphaFoldDB" id="A0A2H6D9U5"/>
<protein>
    <submittedName>
        <fullName evidence="1">Uncharacterized protein</fullName>
    </submittedName>
</protein>
<proteinExistence type="predicted"/>
<evidence type="ECO:0000313" key="1">
    <source>
        <dbReference type="EMBL" id="GBD67697.1"/>
    </source>
</evidence>
<evidence type="ECO:0000313" key="2">
    <source>
        <dbReference type="Proteomes" id="UP000236214"/>
    </source>
</evidence>